<feature type="domain" description="Alginate export" evidence="2">
    <location>
        <begin position="75"/>
        <end position="263"/>
    </location>
</feature>
<protein>
    <submittedName>
        <fullName evidence="3">Alginate export family protein</fullName>
    </submittedName>
</protein>
<reference evidence="3 4" key="1">
    <citation type="submission" date="2022-07" db="EMBL/GenBank/DDBJ databases">
        <title>A copper resistant bacterium isolated from sediment samples of deep sea hydrothermal areas.</title>
        <authorList>
            <person name="Zeng X."/>
        </authorList>
    </citation>
    <scope>NUCLEOTIDE SEQUENCE [LARGE SCALE GENOMIC DNA]</scope>
    <source>
        <strain evidence="4">CuT 6</strain>
    </source>
</reference>
<gene>
    <name evidence="3" type="ORF">NLK58_06695</name>
</gene>
<organism evidence="3 4">
    <name type="scientific">Marinobacter metalliresistant</name>
    <dbReference type="NCBI Taxonomy" id="2961995"/>
    <lineage>
        <taxon>Bacteria</taxon>
        <taxon>Pseudomonadati</taxon>
        <taxon>Pseudomonadota</taxon>
        <taxon>Gammaproteobacteria</taxon>
        <taxon>Pseudomonadales</taxon>
        <taxon>Marinobacteraceae</taxon>
        <taxon>Marinobacter</taxon>
    </lineage>
</organism>
<dbReference type="Pfam" id="PF13372">
    <property type="entry name" value="Alginate_exp"/>
    <property type="match status" value="1"/>
</dbReference>
<keyword evidence="4" id="KW-1185">Reference proteome</keyword>
<keyword evidence="1" id="KW-0732">Signal</keyword>
<dbReference type="Proteomes" id="UP001475781">
    <property type="component" value="Chromosome"/>
</dbReference>
<accession>A0ABZ2W540</accession>
<dbReference type="InterPro" id="IPR025388">
    <property type="entry name" value="Alginate_export_dom"/>
</dbReference>
<feature type="signal peptide" evidence="1">
    <location>
        <begin position="1"/>
        <end position="23"/>
    </location>
</feature>
<evidence type="ECO:0000313" key="4">
    <source>
        <dbReference type="Proteomes" id="UP001475781"/>
    </source>
</evidence>
<evidence type="ECO:0000313" key="3">
    <source>
        <dbReference type="EMBL" id="WZF89873.1"/>
    </source>
</evidence>
<name>A0ABZ2W540_9GAMM</name>
<feature type="chain" id="PRO_5045073908" evidence="1">
    <location>
        <begin position="24"/>
        <end position="402"/>
    </location>
</feature>
<sequence>MQCVTKKAGLAIAIALMGGSVQATQTGFHEALSKAEVYGDLRLRFEQVQQDNALRDAESVTLRTRLGYRTADYNGLSGLVEFEDVRNVAGLDDYNDTLGKNPNYSVIADPETTELDQAYLQYRFGDITGRLGRQVITYDNHRFIGDVGWRQDRQTFDAARLTYTPSTNLAIDYAFLSQRNRIFAESRDLPSKDHIVNVAYQTPLGKLTGYAYLLEIDEGVDNSLDTVGLRYVGRYDLEPLGIIYEAEYAIQEAESGGADFDAEYYKLNAGIDIAGVIVSAGLEVLGSDNGNYGFSTPLATLHGQNGWADQFLNTPLVGLEDASLSVKAPVAGGGLTLKYHDFRASDSPGGASDLGSEVDVVYQRKFAENYSAGIKYARYMAGDAATGKVDTDKLWLTLAAKF</sequence>
<evidence type="ECO:0000259" key="2">
    <source>
        <dbReference type="Pfam" id="PF13372"/>
    </source>
</evidence>
<dbReference type="RefSeq" id="WP_117617793.1">
    <property type="nucleotide sequence ID" value="NZ_CP101118.1"/>
</dbReference>
<dbReference type="InterPro" id="IPR023614">
    <property type="entry name" value="Porin_dom_sf"/>
</dbReference>
<dbReference type="Gene3D" id="2.40.160.10">
    <property type="entry name" value="Porin"/>
    <property type="match status" value="1"/>
</dbReference>
<proteinExistence type="predicted"/>
<dbReference type="EMBL" id="CP101118">
    <property type="protein sequence ID" value="WZF89873.1"/>
    <property type="molecule type" value="Genomic_DNA"/>
</dbReference>
<evidence type="ECO:0000256" key="1">
    <source>
        <dbReference type="SAM" id="SignalP"/>
    </source>
</evidence>